<keyword evidence="1" id="KW-0223">Dioxygenase</keyword>
<dbReference type="AlphaFoldDB" id="A0AAW9PWF8"/>
<dbReference type="GO" id="GO:0005506">
    <property type="term" value="F:iron ion binding"/>
    <property type="evidence" value="ECO:0007669"/>
    <property type="project" value="UniProtKB-ARBA"/>
</dbReference>
<dbReference type="Proteomes" id="UP001333818">
    <property type="component" value="Unassembled WGS sequence"/>
</dbReference>
<protein>
    <submittedName>
        <fullName evidence="1">Phytanoyl-CoA dioxygenase family protein</fullName>
    </submittedName>
</protein>
<dbReference type="GO" id="GO:0016706">
    <property type="term" value="F:2-oxoglutarate-dependent dioxygenase activity"/>
    <property type="evidence" value="ECO:0007669"/>
    <property type="project" value="UniProtKB-ARBA"/>
</dbReference>
<proteinExistence type="predicted"/>
<name>A0AAW9PWF8_9CYAN</name>
<dbReference type="PANTHER" id="PTHR20883">
    <property type="entry name" value="PHYTANOYL-COA DIOXYGENASE DOMAIN CONTAINING 1"/>
    <property type="match status" value="1"/>
</dbReference>
<dbReference type="PANTHER" id="PTHR20883:SF48">
    <property type="entry name" value="ECTOINE DIOXYGENASE"/>
    <property type="match status" value="1"/>
</dbReference>
<gene>
    <name evidence="1" type="ORF">V2H45_21535</name>
</gene>
<evidence type="ECO:0000313" key="1">
    <source>
        <dbReference type="EMBL" id="MEE3719330.1"/>
    </source>
</evidence>
<dbReference type="Gene3D" id="2.60.120.620">
    <property type="entry name" value="q2cbj1_9rhob like domain"/>
    <property type="match status" value="1"/>
</dbReference>
<comment type="caution">
    <text evidence="1">The sequence shown here is derived from an EMBL/GenBank/DDBJ whole genome shotgun (WGS) entry which is preliminary data.</text>
</comment>
<dbReference type="RefSeq" id="WP_330485767.1">
    <property type="nucleotide sequence ID" value="NZ_JAZBJZ010000126.1"/>
</dbReference>
<evidence type="ECO:0000313" key="2">
    <source>
        <dbReference type="Proteomes" id="UP001333818"/>
    </source>
</evidence>
<keyword evidence="2" id="KW-1185">Reference proteome</keyword>
<accession>A0AAW9PWF8</accession>
<dbReference type="InterPro" id="IPR008775">
    <property type="entry name" value="Phytyl_CoA_dOase-like"/>
</dbReference>
<dbReference type="Pfam" id="PF05721">
    <property type="entry name" value="PhyH"/>
    <property type="match status" value="1"/>
</dbReference>
<organism evidence="1 2">
    <name type="scientific">Tumidithrix elongata BACA0141</name>
    <dbReference type="NCBI Taxonomy" id="2716417"/>
    <lineage>
        <taxon>Bacteria</taxon>
        <taxon>Bacillati</taxon>
        <taxon>Cyanobacteriota</taxon>
        <taxon>Cyanophyceae</taxon>
        <taxon>Pseudanabaenales</taxon>
        <taxon>Pseudanabaenaceae</taxon>
        <taxon>Tumidithrix</taxon>
        <taxon>Tumidithrix elongata</taxon>
    </lineage>
</organism>
<dbReference type="EMBL" id="JAZBJZ010000126">
    <property type="protein sequence ID" value="MEE3719330.1"/>
    <property type="molecule type" value="Genomic_DNA"/>
</dbReference>
<sequence>MIPDLLTEAQIKDFTNCGYLVIKGFYDRHQEIEPIQYGIWKILGILFEKYNISLDRKNFSPETFDYGYQELIATNRKYGGEVYDAVKQIPAFMRFVSLEKNEQLFSQLRNTDMPAIAAAGYGIRIDNPHEDVYRALLHYEYRDQLRSIDGIVFWSPLVSITPDLGPVQICPKSHQGGLRRSYLRDPENPEKTGAFAMRIENEAALIEQYGFVAPLSEPGDLVLMDFLTLHSSGTNMGNRSRWSMQVRYFNFNHPSGLHINWSGCVANGKQLKDIHPELVIDN</sequence>
<reference evidence="1" key="1">
    <citation type="submission" date="2024-01" db="EMBL/GenBank/DDBJ databases">
        <title>Bank of Algae and Cyanobacteria of the Azores (BACA) strain genomes.</title>
        <authorList>
            <person name="Luz R."/>
            <person name="Cordeiro R."/>
            <person name="Fonseca A."/>
            <person name="Goncalves V."/>
        </authorList>
    </citation>
    <scope>NUCLEOTIDE SEQUENCE</scope>
    <source>
        <strain evidence="1">BACA0141</strain>
    </source>
</reference>
<dbReference type="SUPFAM" id="SSF51197">
    <property type="entry name" value="Clavaminate synthase-like"/>
    <property type="match status" value="1"/>
</dbReference>
<keyword evidence="1" id="KW-0560">Oxidoreductase</keyword>